<evidence type="ECO:0000313" key="2">
    <source>
        <dbReference type="Proteomes" id="UP000663760"/>
    </source>
</evidence>
<keyword evidence="2" id="KW-1185">Reference proteome</keyword>
<proteinExistence type="predicted"/>
<dbReference type="Proteomes" id="UP000663760">
    <property type="component" value="Chromosome 2"/>
</dbReference>
<dbReference type="AlphaFoldDB" id="A0A7I8K2T6"/>
<reference evidence="1" key="1">
    <citation type="submission" date="2020-02" db="EMBL/GenBank/DDBJ databases">
        <authorList>
            <person name="Scholz U."/>
            <person name="Mascher M."/>
            <person name="Fiebig A."/>
        </authorList>
    </citation>
    <scope>NUCLEOTIDE SEQUENCE</scope>
</reference>
<protein>
    <submittedName>
        <fullName evidence="1">Uncharacterized protein</fullName>
    </submittedName>
</protein>
<evidence type="ECO:0000313" key="1">
    <source>
        <dbReference type="EMBL" id="CAA7391165.1"/>
    </source>
</evidence>
<gene>
    <name evidence="1" type="ORF">SI8410_02002522</name>
</gene>
<accession>A0A7I8K2T6</accession>
<dbReference type="EMBL" id="LR746265">
    <property type="protein sequence ID" value="CAA7391165.1"/>
    <property type="molecule type" value="Genomic_DNA"/>
</dbReference>
<organism evidence="1 2">
    <name type="scientific">Spirodela intermedia</name>
    <name type="common">Intermediate duckweed</name>
    <dbReference type="NCBI Taxonomy" id="51605"/>
    <lineage>
        <taxon>Eukaryota</taxon>
        <taxon>Viridiplantae</taxon>
        <taxon>Streptophyta</taxon>
        <taxon>Embryophyta</taxon>
        <taxon>Tracheophyta</taxon>
        <taxon>Spermatophyta</taxon>
        <taxon>Magnoliopsida</taxon>
        <taxon>Liliopsida</taxon>
        <taxon>Araceae</taxon>
        <taxon>Lemnoideae</taxon>
        <taxon>Spirodela</taxon>
    </lineage>
</organism>
<sequence length="40" mass="4459">MLLKWFTKSGKFPDVVCVCWGRGGGRANTMMKRRVDANAA</sequence>
<name>A0A7I8K2T6_SPIIN</name>